<keyword evidence="1" id="KW-1133">Transmembrane helix</keyword>
<dbReference type="Gene3D" id="3.30.70.1320">
    <property type="entry name" value="Multidrug efflux transporter AcrB pore domain like"/>
    <property type="match status" value="1"/>
</dbReference>
<keyword evidence="3" id="KW-1185">Reference proteome</keyword>
<dbReference type="AlphaFoldDB" id="A0A8S8X9Z3"/>
<dbReference type="Proteomes" id="UP000681075">
    <property type="component" value="Unassembled WGS sequence"/>
</dbReference>
<keyword evidence="1" id="KW-0472">Membrane</keyword>
<dbReference type="PANTHER" id="PTHR32063">
    <property type="match status" value="1"/>
</dbReference>
<evidence type="ECO:0000313" key="2">
    <source>
        <dbReference type="EMBL" id="GIL38040.1"/>
    </source>
</evidence>
<comment type="caution">
    <text evidence="2">The sequence shown here is derived from an EMBL/GenBank/DDBJ whole genome shotgun (WGS) entry which is preliminary data.</text>
</comment>
<dbReference type="SUPFAM" id="SSF82714">
    <property type="entry name" value="Multidrug efflux transporter AcrB TolC docking domain, DN and DC subdomains"/>
    <property type="match status" value="2"/>
</dbReference>
<dbReference type="PANTHER" id="PTHR32063:SF8">
    <property type="entry name" value="CATION EFFLUX PROTEIN"/>
    <property type="match status" value="1"/>
</dbReference>
<dbReference type="Gene3D" id="1.20.1640.10">
    <property type="entry name" value="Multidrug efflux transporter AcrB transmembrane domain"/>
    <property type="match status" value="2"/>
</dbReference>
<dbReference type="Gene3D" id="3.30.2090.10">
    <property type="entry name" value="Multidrug efflux transporter AcrB TolC docking domain, DN and DC subdomains"/>
    <property type="match status" value="2"/>
</dbReference>
<feature type="transmembrane region" description="Helical" evidence="1">
    <location>
        <begin position="335"/>
        <end position="354"/>
    </location>
</feature>
<name>A0A8S8X9Z3_9PROT</name>
<dbReference type="InterPro" id="IPR027463">
    <property type="entry name" value="AcrB_DN_DC_subdom"/>
</dbReference>
<feature type="transmembrane region" description="Helical" evidence="1">
    <location>
        <begin position="1027"/>
        <end position="1050"/>
    </location>
</feature>
<dbReference type="EMBL" id="BOPV01000001">
    <property type="protein sequence ID" value="GIL38040.1"/>
    <property type="molecule type" value="Genomic_DNA"/>
</dbReference>
<feature type="transmembrane region" description="Helical" evidence="1">
    <location>
        <begin position="996"/>
        <end position="1015"/>
    </location>
</feature>
<feature type="transmembrane region" description="Helical" evidence="1">
    <location>
        <begin position="921"/>
        <end position="939"/>
    </location>
</feature>
<dbReference type="Pfam" id="PF00873">
    <property type="entry name" value="ACR_tran"/>
    <property type="match status" value="1"/>
</dbReference>
<feature type="transmembrane region" description="Helical" evidence="1">
    <location>
        <begin position="894"/>
        <end position="914"/>
    </location>
</feature>
<feature type="transmembrane region" description="Helical" evidence="1">
    <location>
        <begin position="459"/>
        <end position="478"/>
    </location>
</feature>
<evidence type="ECO:0000256" key="1">
    <source>
        <dbReference type="SAM" id="Phobius"/>
    </source>
</evidence>
<evidence type="ECO:0000313" key="3">
    <source>
        <dbReference type="Proteomes" id="UP000681075"/>
    </source>
</evidence>
<proteinExistence type="predicted"/>
<feature type="transmembrane region" description="Helical" evidence="1">
    <location>
        <begin position="361"/>
        <end position="381"/>
    </location>
</feature>
<dbReference type="GO" id="GO:0042910">
    <property type="term" value="F:xenobiotic transmembrane transporter activity"/>
    <property type="evidence" value="ECO:0007669"/>
    <property type="project" value="TreeGrafter"/>
</dbReference>
<feature type="transmembrane region" description="Helical" evidence="1">
    <location>
        <begin position="945"/>
        <end position="971"/>
    </location>
</feature>
<dbReference type="GO" id="GO:0005886">
    <property type="term" value="C:plasma membrane"/>
    <property type="evidence" value="ECO:0007669"/>
    <property type="project" value="TreeGrafter"/>
</dbReference>
<sequence>MWIVKVALQRPYTFVVLAILLALLGPLTILRTPTDVFPDIKIPVVSVVWQYSGMPADEMGTRIIGNFERACTTTVNDIEHIESTSLAGVGVVKLFFQPTVNVELALAQVTAISQSQLKNLPPGVTSPLILSYSASSVPVLQLAYSSVVLSEQEMFDLSQNVVRTQLADVQGASIPYPYGGKQRQIEVDLDPSKLRAYGLSATDVNAAIGSQNLIVPAGTQKIGGFEYNVKLNASPTSVGDLNDLPIKRAANGSVLYVRDVAHVRDGNPPQTNIVRVNGGRAVLSTIQKTGAASTLDIIERIKERVPRIQMALPESLKIDTIGDQSLFVRGAISGVINEAMIAAALTGMMILLFLGSWRSTLIITISIPLSILASIIALAAIGQTINIMTLGGLALAVGILVDDATVTIENINAHLERGAEVEDAILIGADQIAIPALVSTLSICIVFIPMFLLTGVARYLFVPLAEAVVFAMLASYVLSRTLVPTLAKFWLQKHVLHVQDGTRKRWPARFQAGFERNFESLRADYRDLLQWSLARRATFVPVFAGLIVISFALVPFLGEDFFPSVDSGQIKLHVRAHAGTRVEETARLGDRVEDAIREIIPPAEIQTMVDNIGLPISGINLSYSNSGTTGPSDADILITLTPDHHATDDYVRKMRDELPRRFPGASFSFQPADIVAQILNFGLPAPIDVAIAGRNLTQNRAYADKLLEKMRLVPGLVDLHLHQSFDYPELRVNVDRTRAQELGLTQRDVATDMLISLSGSFQTSPTFWLSPENGVSYQIVTQTPQTTLSSLQALQATPIGGGTALAASRAAGGNGMPQILAAVGTTQRGAGLGIVSHYNTAPMLNLYAAVQDRDLGAVAKDLQRILDETASELPRGATVDIRGQVQTMTQSFRGLYVGLCFAILLVYLLIVVNFQSWIDPLIIITALPAALAGIVWMLFVTNTHLSVPALTGAIMCMGVGTANSILVISFARDCVRDGMGIEAAALEAGFGRFRPVLMTALAMIIGMIPMALGLGDGGEQNAPLGRAVIGGLVFATVATLLLVPNVFCLVHGRRRPPAAESLVTA</sequence>
<protein>
    <submittedName>
        <fullName evidence="2">RND transporter</fullName>
    </submittedName>
</protein>
<accession>A0A8S8X9Z3</accession>
<gene>
    <name evidence="2" type="primary">ragC</name>
    <name evidence="2" type="ORF">TMPK1_02770</name>
</gene>
<dbReference type="InterPro" id="IPR001036">
    <property type="entry name" value="Acrflvin-R"/>
</dbReference>
<keyword evidence="1" id="KW-0812">Transmembrane</keyword>
<feature type="transmembrane region" description="Helical" evidence="1">
    <location>
        <begin position="432"/>
        <end position="453"/>
    </location>
</feature>
<dbReference type="SUPFAM" id="SSF82693">
    <property type="entry name" value="Multidrug efflux transporter AcrB pore domain, PN1, PN2, PC1 and PC2 subdomains"/>
    <property type="match status" value="2"/>
</dbReference>
<dbReference type="Gene3D" id="3.30.70.1430">
    <property type="entry name" value="Multidrug efflux transporter AcrB pore domain"/>
    <property type="match status" value="2"/>
</dbReference>
<feature type="transmembrane region" description="Helical" evidence="1">
    <location>
        <begin position="387"/>
        <end position="411"/>
    </location>
</feature>
<feature type="transmembrane region" description="Helical" evidence="1">
    <location>
        <begin position="539"/>
        <end position="558"/>
    </location>
</feature>
<dbReference type="RefSeq" id="WP_420240955.1">
    <property type="nucleotide sequence ID" value="NZ_BOPV01000001.1"/>
</dbReference>
<dbReference type="SUPFAM" id="SSF82866">
    <property type="entry name" value="Multidrug efflux transporter AcrB transmembrane domain"/>
    <property type="match status" value="2"/>
</dbReference>
<organism evidence="2 3">
    <name type="scientific">Roseiterribacter gracilis</name>
    <dbReference type="NCBI Taxonomy" id="2812848"/>
    <lineage>
        <taxon>Bacteria</taxon>
        <taxon>Pseudomonadati</taxon>
        <taxon>Pseudomonadota</taxon>
        <taxon>Alphaproteobacteria</taxon>
        <taxon>Rhodospirillales</taxon>
        <taxon>Roseiterribacteraceae</taxon>
        <taxon>Roseiterribacter</taxon>
    </lineage>
</organism>
<dbReference type="PRINTS" id="PR00702">
    <property type="entry name" value="ACRIFLAVINRP"/>
</dbReference>
<reference evidence="2" key="1">
    <citation type="submission" date="2021-02" db="EMBL/GenBank/DDBJ databases">
        <title>Genome sequence of Rhodospirillales sp. strain TMPK1 isolated from soil.</title>
        <authorList>
            <person name="Nakai R."/>
            <person name="Kusada H."/>
            <person name="Tamaki H."/>
        </authorList>
    </citation>
    <scope>NUCLEOTIDE SEQUENCE</scope>
    <source>
        <strain evidence="2">TMPK1</strain>
    </source>
</reference>
<dbReference type="Gene3D" id="3.30.70.1440">
    <property type="entry name" value="Multidrug efflux transporter AcrB pore domain"/>
    <property type="match status" value="1"/>
</dbReference>